<sequence>MTRLFRTLLAGCAAVGMAVATVAGAQAAEMTLKASHQWPGGKGDVRDEMVQIIAREVEKADVGLKIQVYPGKSLFKPKEQWGALVKGQLDISAFPLDYASGRHPQFSATLMPGLVRNHDRAERLNDSPFMDQIKEIIDEAGVMVLSDAWLAGAFASKQDCIRGPETIKGQVTRAAGPAFEQMLAAAGASISSMPSSEIYTAMQTGVLDAANTSSGSFVSYRIYEQVKCLTAPGENALWFMYEPILVSKKTWEKLDEKQQNALLDAGETAQNYFAKETRKIDQKMVDTFKEAGVEVIDMSADDYKAWIEVAKKSAYKNFEEKVKGGKQLIADALAVE</sequence>
<reference evidence="5 6" key="1">
    <citation type="submission" date="2020-06" db="EMBL/GenBank/DDBJ databases">
        <title>Genome sequence of 2 isolates from Red Sea Mangroves.</title>
        <authorList>
            <person name="Sefrji F."/>
            <person name="Michoud G."/>
            <person name="Merlino G."/>
            <person name="Daffonchio D."/>
        </authorList>
    </citation>
    <scope>NUCLEOTIDE SEQUENCE [LARGE SCALE GENOMIC DNA]</scope>
    <source>
        <strain evidence="5 6">R1DC25</strain>
    </source>
</reference>
<dbReference type="AlphaFoldDB" id="A0A7S8C5Q8"/>
<dbReference type="Gene3D" id="3.40.190.170">
    <property type="entry name" value="Bacterial extracellular solute-binding protein, family 7"/>
    <property type="match status" value="1"/>
</dbReference>
<name>A0A7S8C5Q8_9HYPH</name>
<gene>
    <name evidence="5" type="primary">dctP</name>
    <name evidence="5" type="ORF">HW532_14940</name>
</gene>
<dbReference type="Pfam" id="PF03480">
    <property type="entry name" value="DctP"/>
    <property type="match status" value="1"/>
</dbReference>
<organism evidence="5 6">
    <name type="scientific">Kaustia mangrovi</name>
    <dbReference type="NCBI Taxonomy" id="2593653"/>
    <lineage>
        <taxon>Bacteria</taxon>
        <taxon>Pseudomonadati</taxon>
        <taxon>Pseudomonadota</taxon>
        <taxon>Alphaproteobacteria</taxon>
        <taxon>Hyphomicrobiales</taxon>
        <taxon>Parvibaculaceae</taxon>
        <taxon>Kaustia</taxon>
    </lineage>
</organism>
<dbReference type="InterPro" id="IPR038404">
    <property type="entry name" value="TRAP_DctP_sf"/>
</dbReference>
<dbReference type="PANTHER" id="PTHR33376:SF7">
    <property type="entry name" value="C4-DICARBOXYLATE-BINDING PROTEIN DCTB"/>
    <property type="match status" value="1"/>
</dbReference>
<dbReference type="CDD" id="cd13680">
    <property type="entry name" value="PBP2_TRAP_SBP_like_4"/>
    <property type="match status" value="1"/>
</dbReference>
<feature type="chain" id="PRO_5033052724" evidence="4">
    <location>
        <begin position="28"/>
        <end position="336"/>
    </location>
</feature>
<evidence type="ECO:0000313" key="6">
    <source>
        <dbReference type="Proteomes" id="UP000593594"/>
    </source>
</evidence>
<keyword evidence="2" id="KW-0813">Transport</keyword>
<accession>A0A7S8C5Q8</accession>
<dbReference type="KEGG" id="kmn:HW532_14940"/>
<dbReference type="Proteomes" id="UP000593594">
    <property type="component" value="Chromosome"/>
</dbReference>
<dbReference type="GO" id="GO:0055085">
    <property type="term" value="P:transmembrane transport"/>
    <property type="evidence" value="ECO:0007669"/>
    <property type="project" value="InterPro"/>
</dbReference>
<dbReference type="EMBL" id="CP058214">
    <property type="protein sequence ID" value="QPC43869.1"/>
    <property type="molecule type" value="Genomic_DNA"/>
</dbReference>
<dbReference type="GO" id="GO:0015740">
    <property type="term" value="P:C4-dicarboxylate transport"/>
    <property type="evidence" value="ECO:0007669"/>
    <property type="project" value="TreeGrafter"/>
</dbReference>
<evidence type="ECO:0000256" key="2">
    <source>
        <dbReference type="ARBA" id="ARBA00022448"/>
    </source>
</evidence>
<evidence type="ECO:0000256" key="3">
    <source>
        <dbReference type="ARBA" id="ARBA00022729"/>
    </source>
</evidence>
<keyword evidence="6" id="KW-1185">Reference proteome</keyword>
<dbReference type="NCBIfam" id="NF037995">
    <property type="entry name" value="TRAP_S1"/>
    <property type="match status" value="1"/>
</dbReference>
<dbReference type="PANTHER" id="PTHR33376">
    <property type="match status" value="1"/>
</dbReference>
<evidence type="ECO:0000256" key="4">
    <source>
        <dbReference type="SAM" id="SignalP"/>
    </source>
</evidence>
<evidence type="ECO:0000256" key="1">
    <source>
        <dbReference type="ARBA" id="ARBA00009023"/>
    </source>
</evidence>
<comment type="similarity">
    <text evidence="1">Belongs to the bacterial solute-binding protein 7 family.</text>
</comment>
<evidence type="ECO:0000313" key="5">
    <source>
        <dbReference type="EMBL" id="QPC43869.1"/>
    </source>
</evidence>
<protein>
    <submittedName>
        <fullName evidence="5">TRAP transporter substrate-binding protein DctP</fullName>
    </submittedName>
</protein>
<feature type="signal peptide" evidence="4">
    <location>
        <begin position="1"/>
        <end position="27"/>
    </location>
</feature>
<keyword evidence="3 4" id="KW-0732">Signal</keyword>
<dbReference type="InterPro" id="IPR018389">
    <property type="entry name" value="DctP_fam"/>
</dbReference>
<proteinExistence type="inferred from homology"/>
<dbReference type="RefSeq" id="WP_213161232.1">
    <property type="nucleotide sequence ID" value="NZ_CP058214.1"/>
</dbReference>